<protein>
    <recommendedName>
        <fullName evidence="6">Lipoprotein</fullName>
    </recommendedName>
</protein>
<keyword evidence="1" id="KW-0175">Coiled coil</keyword>
<dbReference type="AlphaFoldDB" id="A0A150L7J4"/>
<gene>
    <name evidence="4" type="ORF">B4102_0600</name>
</gene>
<feature type="chain" id="PRO_5039090020" description="Lipoprotein" evidence="3">
    <location>
        <begin position="22"/>
        <end position="568"/>
    </location>
</feature>
<keyword evidence="5" id="KW-1185">Reference proteome</keyword>
<evidence type="ECO:0000256" key="2">
    <source>
        <dbReference type="SAM" id="MobiDB-lite"/>
    </source>
</evidence>
<dbReference type="PATRIC" id="fig|46224.3.peg.2820"/>
<evidence type="ECO:0000313" key="5">
    <source>
        <dbReference type="Proteomes" id="UP000075666"/>
    </source>
</evidence>
<feature type="signal peptide" evidence="3">
    <location>
        <begin position="1"/>
        <end position="21"/>
    </location>
</feature>
<evidence type="ECO:0000256" key="1">
    <source>
        <dbReference type="SAM" id="Coils"/>
    </source>
</evidence>
<dbReference type="RefSeq" id="WP_066230869.1">
    <property type="nucleotide sequence ID" value="NZ_LQYN01000039.1"/>
</dbReference>
<evidence type="ECO:0000256" key="3">
    <source>
        <dbReference type="SAM" id="SignalP"/>
    </source>
</evidence>
<dbReference type="EMBL" id="LQYN01000039">
    <property type="protein sequence ID" value="KYD07966.1"/>
    <property type="molecule type" value="Genomic_DNA"/>
</dbReference>
<feature type="region of interest" description="Disordered" evidence="2">
    <location>
        <begin position="349"/>
        <end position="384"/>
    </location>
</feature>
<keyword evidence="3" id="KW-0732">Signal</keyword>
<accession>A0A150L7J4</accession>
<comment type="caution">
    <text evidence="4">The sequence shown here is derived from an EMBL/GenBank/DDBJ whole genome shotgun (WGS) entry which is preliminary data.</text>
</comment>
<feature type="compositionally biased region" description="Basic and acidic residues" evidence="2">
    <location>
        <begin position="357"/>
        <end position="375"/>
    </location>
</feature>
<proteinExistence type="predicted"/>
<evidence type="ECO:0008006" key="6">
    <source>
        <dbReference type="Google" id="ProtNLM"/>
    </source>
</evidence>
<dbReference type="Proteomes" id="UP000075666">
    <property type="component" value="Unassembled WGS sequence"/>
</dbReference>
<dbReference type="STRING" id="46224.B4102_0600"/>
<organism evidence="4 5">
    <name type="scientific">Heyndrickxia sporothermodurans</name>
    <dbReference type="NCBI Taxonomy" id="46224"/>
    <lineage>
        <taxon>Bacteria</taxon>
        <taxon>Bacillati</taxon>
        <taxon>Bacillota</taxon>
        <taxon>Bacilli</taxon>
        <taxon>Bacillales</taxon>
        <taxon>Bacillaceae</taxon>
        <taxon>Heyndrickxia</taxon>
    </lineage>
</organism>
<sequence>MLKKWGIILLVLGLIMAGCSAKTEQKAGSEKKTEVSEGEKVTKSLEEFLKQYQNKNNEEAEKLLENDSIDLVYLGTTKKASDEIREALDKYMLNFDYKVKEPKVNNNEATVSIEFKSFDLEKLMNEISDEIAKSGKESNSELYVTKINEKAESLGKVSKTVDVKLINNDNKWHIILGNELKNALTGNLFSYYHTSLITEEEMNEMKEKIEIATTQLNTLFEDIKTSHGYLAKIIGNENVRPNEVLDAQSKMAENLKDIKEEINNLNLTEFDDSQAVRNINNYINFILLKLDGYFLGYGLLLYDYGNSGKLDTEKIDTLISLVNDINEYKGEFVELTNEYLKHIQNISSTKSSVEENDNTKADPEPEQKPEPEKDVSGNPISKLSKPIKAENPIVKLTKSIKAENQITNISEKDAKEKVEKNAKADHPDNKSTQEYLIKEQLNAYKELKELKIDTNVKQKILNKAIEDHPYNFSTIKYLYKEQLDAYEELKELVIDTNIKEKVLNKAIEDHPYNFSTIKYLYKEQLDAYEELKELKIDTDEKQKVLNKAIEDHPYNFSTIKYIYKESGF</sequence>
<feature type="coiled-coil region" evidence="1">
    <location>
        <begin position="202"/>
        <end position="268"/>
    </location>
</feature>
<dbReference type="PROSITE" id="PS51257">
    <property type="entry name" value="PROKAR_LIPOPROTEIN"/>
    <property type="match status" value="1"/>
</dbReference>
<reference evidence="4 5" key="1">
    <citation type="submission" date="2016-01" db="EMBL/GenBank/DDBJ databases">
        <title>Genome Sequences of Twelve Sporeforming Bacillus Species Isolated from Foods.</title>
        <authorList>
            <person name="Berendsen E.M."/>
            <person name="Wells-Bennik M.H."/>
            <person name="Krawcyk A.O."/>
            <person name="De Jong A."/>
            <person name="Holsappel S."/>
            <person name="Eijlander R.T."/>
            <person name="Kuipers O.P."/>
        </authorList>
    </citation>
    <scope>NUCLEOTIDE SEQUENCE [LARGE SCALE GENOMIC DNA]</scope>
    <source>
        <strain evidence="4 5">B4102</strain>
    </source>
</reference>
<name>A0A150L7J4_9BACI</name>
<dbReference type="OrthoDB" id="1650483at2"/>
<evidence type="ECO:0000313" key="4">
    <source>
        <dbReference type="EMBL" id="KYD07966.1"/>
    </source>
</evidence>